<dbReference type="EC" id="4.1.1.23" evidence="7"/>
<evidence type="ECO:0000256" key="5">
    <source>
        <dbReference type="ARBA" id="ARBA00023239"/>
    </source>
</evidence>
<feature type="active site" description="Proton donor" evidence="7">
    <location>
        <position position="114"/>
    </location>
</feature>
<dbReference type="SUPFAM" id="SSF51366">
    <property type="entry name" value="Ribulose-phoshate binding barrel"/>
    <property type="match status" value="1"/>
</dbReference>
<comment type="caution">
    <text evidence="9">The sequence shown here is derived from an EMBL/GenBank/DDBJ whole genome shotgun (WGS) entry which is preliminary data.</text>
</comment>
<evidence type="ECO:0000313" key="10">
    <source>
        <dbReference type="Proteomes" id="UP001251870"/>
    </source>
</evidence>
<dbReference type="Proteomes" id="UP001251870">
    <property type="component" value="Unassembled WGS sequence"/>
</dbReference>
<proteinExistence type="inferred from homology"/>
<evidence type="ECO:0000256" key="3">
    <source>
        <dbReference type="ARBA" id="ARBA00022793"/>
    </source>
</evidence>
<evidence type="ECO:0000256" key="6">
    <source>
        <dbReference type="ARBA" id="ARBA00049157"/>
    </source>
</evidence>
<gene>
    <name evidence="7 9" type="primary">pyrF</name>
    <name evidence="9" type="ORF">RIL96_03800</name>
</gene>
<reference evidence="9 10" key="1">
    <citation type="submission" date="2023-09" db="EMBL/GenBank/DDBJ databases">
        <title>Description of three actinobacteria isolated from air of manufacturing shop in a pharmaceutical factory.</title>
        <authorList>
            <person name="Zhang D.-F."/>
        </authorList>
    </citation>
    <scope>NUCLEOTIDE SEQUENCE [LARGE SCALE GENOMIC DNA]</scope>
    <source>
        <strain evidence="9 10">LY-0111</strain>
    </source>
</reference>
<dbReference type="InterPro" id="IPR001754">
    <property type="entry name" value="OMPdeCOase_dom"/>
</dbReference>
<evidence type="ECO:0000256" key="4">
    <source>
        <dbReference type="ARBA" id="ARBA00022975"/>
    </source>
</evidence>
<dbReference type="GO" id="GO:0004590">
    <property type="term" value="F:orotidine-5'-phosphate decarboxylase activity"/>
    <property type="evidence" value="ECO:0007669"/>
    <property type="project" value="UniProtKB-EC"/>
</dbReference>
<evidence type="ECO:0000256" key="1">
    <source>
        <dbReference type="ARBA" id="ARBA00004861"/>
    </source>
</evidence>
<dbReference type="CDD" id="cd04725">
    <property type="entry name" value="OMP_decarboxylase_like"/>
    <property type="match status" value="1"/>
</dbReference>
<accession>A0ABU2DQ99</accession>
<dbReference type="InterPro" id="IPR018089">
    <property type="entry name" value="OMPdecase_AS"/>
</dbReference>
<name>A0ABU2DQ99_9MICC</name>
<dbReference type="PROSITE" id="PS00156">
    <property type="entry name" value="OMPDECASE"/>
    <property type="match status" value="1"/>
</dbReference>
<keyword evidence="10" id="KW-1185">Reference proteome</keyword>
<keyword evidence="5 7" id="KW-0456">Lyase</keyword>
<comment type="pathway">
    <text evidence="1 7">Pyrimidine metabolism; UMP biosynthesis via de novo pathway; UMP from orotate: step 2/2.</text>
</comment>
<comment type="similarity">
    <text evidence="2 7">Belongs to the OMP decarboxylase family. Type 2 subfamily.</text>
</comment>
<dbReference type="InterPro" id="IPR011060">
    <property type="entry name" value="RibuloseP-bd_barrel"/>
</dbReference>
<feature type="domain" description="Orotidine 5'-phosphate decarboxylase" evidence="8">
    <location>
        <begin position="35"/>
        <end position="286"/>
    </location>
</feature>
<dbReference type="InterPro" id="IPR011995">
    <property type="entry name" value="OMPdecase_type-2"/>
</dbReference>
<dbReference type="Gene3D" id="3.20.20.70">
    <property type="entry name" value="Aldolase class I"/>
    <property type="match status" value="1"/>
</dbReference>
<dbReference type="PANTHER" id="PTHR43375:SF1">
    <property type="entry name" value="OROTIDINE 5'-PHOSPHATE DECARBOXYLASE"/>
    <property type="match status" value="1"/>
</dbReference>
<sequence>MMSPHTTATVSPRVHPFGVRPFGERLEEALDRRGPLCVGIDPHPQLLRSWGLPLDERGLLEFGRRVIDAAAGRVAVIKPQVAFFEQYGPGGLESLAEIISLARASELLVIADAKRGDIGTTMAGYADAWLGADAPWPADALTVSPYLGFGALQPAVETAQARGAGLFVLALTSNPEGAQVQLAETQAGGRVAEEIVRAAATALPSATGALGSVGLVVGATTAALAAEHGIDLTVGRVPLLAPGFGAQGASSQDLRQGFGPASRQVLVNSSRQILQVGPEVTELSEAIESTRRDLASFR</sequence>
<dbReference type="Pfam" id="PF00215">
    <property type="entry name" value="OMPdecase"/>
    <property type="match status" value="1"/>
</dbReference>
<evidence type="ECO:0000259" key="8">
    <source>
        <dbReference type="SMART" id="SM00934"/>
    </source>
</evidence>
<keyword evidence="4 7" id="KW-0665">Pyrimidine biosynthesis</keyword>
<dbReference type="EMBL" id="JAVKGR010000002">
    <property type="protein sequence ID" value="MDR8018688.1"/>
    <property type="molecule type" value="Genomic_DNA"/>
</dbReference>
<evidence type="ECO:0000256" key="2">
    <source>
        <dbReference type="ARBA" id="ARBA00008847"/>
    </source>
</evidence>
<dbReference type="NCBIfam" id="TIGR02127">
    <property type="entry name" value="pyrF_sub2"/>
    <property type="match status" value="1"/>
</dbReference>
<dbReference type="PANTHER" id="PTHR43375">
    <property type="entry name" value="OROTIDINE 5'-PHOSPHATE DECARBOXYLASE"/>
    <property type="match status" value="1"/>
</dbReference>
<dbReference type="SMART" id="SM00934">
    <property type="entry name" value="OMPdecase"/>
    <property type="match status" value="1"/>
</dbReference>
<dbReference type="RefSeq" id="WP_310547665.1">
    <property type="nucleotide sequence ID" value="NZ_JAVKGR010000002.1"/>
</dbReference>
<evidence type="ECO:0000313" key="9">
    <source>
        <dbReference type="EMBL" id="MDR8018688.1"/>
    </source>
</evidence>
<dbReference type="InterPro" id="IPR013785">
    <property type="entry name" value="Aldolase_TIM"/>
</dbReference>
<organism evidence="9 10">
    <name type="scientific">Nesterenkonia aerolata</name>
    <dbReference type="NCBI Taxonomy" id="3074079"/>
    <lineage>
        <taxon>Bacteria</taxon>
        <taxon>Bacillati</taxon>
        <taxon>Actinomycetota</taxon>
        <taxon>Actinomycetes</taxon>
        <taxon>Micrococcales</taxon>
        <taxon>Micrococcaceae</taxon>
        <taxon>Nesterenkonia</taxon>
    </lineage>
</organism>
<dbReference type="HAMAP" id="MF_01215">
    <property type="entry name" value="OMPdecase_type2"/>
    <property type="match status" value="1"/>
</dbReference>
<protein>
    <recommendedName>
        <fullName evidence="7">Orotidine 5'-phosphate decarboxylase</fullName>
        <ecNumber evidence="7">4.1.1.23</ecNumber>
    </recommendedName>
    <alternativeName>
        <fullName evidence="7">OMP decarboxylase</fullName>
        <shortName evidence="7">OMPDCase</shortName>
        <shortName evidence="7">OMPdecase</shortName>
    </alternativeName>
</protein>
<evidence type="ECO:0000256" key="7">
    <source>
        <dbReference type="HAMAP-Rule" id="MF_01215"/>
    </source>
</evidence>
<comment type="catalytic activity">
    <reaction evidence="6 7">
        <text>orotidine 5'-phosphate + H(+) = UMP + CO2</text>
        <dbReference type="Rhea" id="RHEA:11596"/>
        <dbReference type="ChEBI" id="CHEBI:15378"/>
        <dbReference type="ChEBI" id="CHEBI:16526"/>
        <dbReference type="ChEBI" id="CHEBI:57538"/>
        <dbReference type="ChEBI" id="CHEBI:57865"/>
        <dbReference type="EC" id="4.1.1.23"/>
    </reaction>
</comment>
<keyword evidence="3 7" id="KW-0210">Decarboxylase</keyword>